<dbReference type="Proteomes" id="UP000799440">
    <property type="component" value="Unassembled WGS sequence"/>
</dbReference>
<dbReference type="EMBL" id="MU006571">
    <property type="protein sequence ID" value="KAF2747806.1"/>
    <property type="molecule type" value="Genomic_DNA"/>
</dbReference>
<organism evidence="3 4">
    <name type="scientific">Sporormia fimetaria CBS 119925</name>
    <dbReference type="NCBI Taxonomy" id="1340428"/>
    <lineage>
        <taxon>Eukaryota</taxon>
        <taxon>Fungi</taxon>
        <taxon>Dikarya</taxon>
        <taxon>Ascomycota</taxon>
        <taxon>Pezizomycotina</taxon>
        <taxon>Dothideomycetes</taxon>
        <taxon>Pleosporomycetidae</taxon>
        <taxon>Pleosporales</taxon>
        <taxon>Sporormiaceae</taxon>
        <taxon>Sporormia</taxon>
    </lineage>
</organism>
<dbReference type="AlphaFoldDB" id="A0A6A6VD54"/>
<feature type="domain" description="Rhodanese" evidence="2">
    <location>
        <begin position="94"/>
        <end position="196"/>
    </location>
</feature>
<dbReference type="SMART" id="SM00450">
    <property type="entry name" value="RHOD"/>
    <property type="match status" value="1"/>
</dbReference>
<dbReference type="Gene3D" id="3.40.250.10">
    <property type="entry name" value="Rhodanese-like domain"/>
    <property type="match status" value="1"/>
</dbReference>
<dbReference type="PANTHER" id="PTHR44086:SF10">
    <property type="entry name" value="THIOSULFATE SULFURTRANSFERASE_RHODANESE-LIKE DOMAIN-CONTAINING PROTEIN 3"/>
    <property type="match status" value="1"/>
</dbReference>
<evidence type="ECO:0000313" key="3">
    <source>
        <dbReference type="EMBL" id="KAF2747806.1"/>
    </source>
</evidence>
<dbReference type="CDD" id="cd01519">
    <property type="entry name" value="RHOD_HSP67B2"/>
    <property type="match status" value="1"/>
</dbReference>
<dbReference type="GO" id="GO:0005739">
    <property type="term" value="C:mitochondrion"/>
    <property type="evidence" value="ECO:0007669"/>
    <property type="project" value="TreeGrafter"/>
</dbReference>
<dbReference type="PROSITE" id="PS50206">
    <property type="entry name" value="RHODANESE_3"/>
    <property type="match status" value="1"/>
</dbReference>
<dbReference type="PANTHER" id="PTHR44086">
    <property type="entry name" value="THIOSULFATE SULFURTRANSFERASE RDL2, MITOCHONDRIAL-RELATED"/>
    <property type="match status" value="1"/>
</dbReference>
<evidence type="ECO:0000256" key="1">
    <source>
        <dbReference type="SAM" id="MobiDB-lite"/>
    </source>
</evidence>
<sequence length="198" mass="21620">MAAPVINRAMRAAYTRSFPTLRSLQHAAIPIRALSTTANRSQWSAAWSRNVTTRPVPAPCARSSKPAQRRCLTSDPASQDTPSRIYTFEEIKTLPSSTVLIDVREPSEHQAGCIPGTQMNIPVSSQPDALLLPAEEFEDRFGLEKPEAEDTLVFYCKAGVRSRAAATIAKRCGFKNVGEYPGSWNDWVGNGGEVEGGR</sequence>
<keyword evidence="4" id="KW-1185">Reference proteome</keyword>
<dbReference type="GO" id="GO:0004792">
    <property type="term" value="F:thiosulfate-cyanide sulfurtransferase activity"/>
    <property type="evidence" value="ECO:0007669"/>
    <property type="project" value="TreeGrafter"/>
</dbReference>
<accession>A0A6A6VD54</accession>
<dbReference type="InterPro" id="IPR036873">
    <property type="entry name" value="Rhodanese-like_dom_sf"/>
</dbReference>
<dbReference type="Pfam" id="PF00581">
    <property type="entry name" value="Rhodanese"/>
    <property type="match status" value="1"/>
</dbReference>
<name>A0A6A6VD54_9PLEO</name>
<gene>
    <name evidence="3" type="ORF">M011DRAFT_458221</name>
</gene>
<dbReference type="OrthoDB" id="566238at2759"/>
<evidence type="ECO:0000313" key="4">
    <source>
        <dbReference type="Proteomes" id="UP000799440"/>
    </source>
</evidence>
<dbReference type="SUPFAM" id="SSF52821">
    <property type="entry name" value="Rhodanese/Cell cycle control phosphatase"/>
    <property type="match status" value="1"/>
</dbReference>
<reference evidence="3" key="1">
    <citation type="journal article" date="2020" name="Stud. Mycol.">
        <title>101 Dothideomycetes genomes: a test case for predicting lifestyles and emergence of pathogens.</title>
        <authorList>
            <person name="Haridas S."/>
            <person name="Albert R."/>
            <person name="Binder M."/>
            <person name="Bloem J."/>
            <person name="Labutti K."/>
            <person name="Salamov A."/>
            <person name="Andreopoulos B."/>
            <person name="Baker S."/>
            <person name="Barry K."/>
            <person name="Bills G."/>
            <person name="Bluhm B."/>
            <person name="Cannon C."/>
            <person name="Castanera R."/>
            <person name="Culley D."/>
            <person name="Daum C."/>
            <person name="Ezra D."/>
            <person name="Gonzalez J."/>
            <person name="Henrissat B."/>
            <person name="Kuo A."/>
            <person name="Liang C."/>
            <person name="Lipzen A."/>
            <person name="Lutzoni F."/>
            <person name="Magnuson J."/>
            <person name="Mondo S."/>
            <person name="Nolan M."/>
            <person name="Ohm R."/>
            <person name="Pangilinan J."/>
            <person name="Park H.-J."/>
            <person name="Ramirez L."/>
            <person name="Alfaro M."/>
            <person name="Sun H."/>
            <person name="Tritt A."/>
            <person name="Yoshinaga Y."/>
            <person name="Zwiers L.-H."/>
            <person name="Turgeon B."/>
            <person name="Goodwin S."/>
            <person name="Spatafora J."/>
            <person name="Crous P."/>
            <person name="Grigoriev I."/>
        </authorList>
    </citation>
    <scope>NUCLEOTIDE SEQUENCE</scope>
    <source>
        <strain evidence="3">CBS 119925</strain>
    </source>
</reference>
<protein>
    <submittedName>
        <fullName evidence="3">Rhodanese-like protein</fullName>
    </submittedName>
</protein>
<proteinExistence type="predicted"/>
<evidence type="ECO:0000259" key="2">
    <source>
        <dbReference type="PROSITE" id="PS50206"/>
    </source>
</evidence>
<feature type="region of interest" description="Disordered" evidence="1">
    <location>
        <begin position="54"/>
        <end position="82"/>
    </location>
</feature>
<dbReference type="InterPro" id="IPR001763">
    <property type="entry name" value="Rhodanese-like_dom"/>
</dbReference>